<dbReference type="EMBL" id="JH597770">
    <property type="protein sequence ID" value="EHP68433.1"/>
    <property type="molecule type" value="Genomic_DNA"/>
</dbReference>
<evidence type="ECO:0000313" key="1">
    <source>
        <dbReference type="EMBL" id="EHP68433.1"/>
    </source>
</evidence>
<keyword evidence="2" id="KW-1185">Reference proteome</keyword>
<name>H2C8F7_9CREN</name>
<dbReference type="HOGENOM" id="CLU_848917_0_0_2"/>
<dbReference type="AlphaFoldDB" id="H2C8F7"/>
<reference evidence="1 2" key="1">
    <citation type="submission" date="2012-01" db="EMBL/GenBank/DDBJ databases">
        <title>Improved High-Quality Draft sequence of Metallosphaera yellowstonensis MK1.</title>
        <authorList>
            <consortium name="US DOE Joint Genome Institute"/>
            <person name="Lucas S."/>
            <person name="Han J."/>
            <person name="Cheng J.-F."/>
            <person name="Goodwin L."/>
            <person name="Pitluck S."/>
            <person name="Peters L."/>
            <person name="Teshima H."/>
            <person name="Detter J.C."/>
            <person name="Han C."/>
            <person name="Tapia R."/>
            <person name="Land M."/>
            <person name="Hauser L."/>
            <person name="Kyrpides N."/>
            <person name="Kozubal M."/>
            <person name="Macur R.E."/>
            <person name="Jay Z."/>
            <person name="Inskeep W."/>
            <person name="Woyke T."/>
        </authorList>
    </citation>
    <scope>NUCLEOTIDE SEQUENCE [LARGE SCALE GENOMIC DNA]</scope>
    <source>
        <strain evidence="1 2">MK1</strain>
    </source>
</reference>
<evidence type="ECO:0000313" key="2">
    <source>
        <dbReference type="Proteomes" id="UP000003980"/>
    </source>
</evidence>
<protein>
    <submittedName>
        <fullName evidence="1">Uncharacterized protein</fullName>
    </submittedName>
</protein>
<proteinExistence type="predicted"/>
<dbReference type="eggNOG" id="arCOG05980">
    <property type="taxonomic scope" value="Archaea"/>
</dbReference>
<organism evidence="1 2">
    <name type="scientific">Metallosphaera yellowstonensis MK1</name>
    <dbReference type="NCBI Taxonomy" id="671065"/>
    <lineage>
        <taxon>Archaea</taxon>
        <taxon>Thermoproteota</taxon>
        <taxon>Thermoprotei</taxon>
        <taxon>Sulfolobales</taxon>
        <taxon>Sulfolobaceae</taxon>
        <taxon>Metallosphaera</taxon>
    </lineage>
</organism>
<accession>H2C8F7</accession>
<gene>
    <name evidence="1" type="ORF">MetMK1DRAFT_00028670</name>
</gene>
<dbReference type="Proteomes" id="UP000003980">
    <property type="component" value="Unassembled WGS sequence"/>
</dbReference>
<dbReference type="RefSeq" id="WP_009074829.1">
    <property type="nucleotide sequence ID" value="NZ_JH597770.1"/>
</dbReference>
<sequence>MEIEGELLGVEQLPQLARVTGTVLSWRRSLTLIGPDGSAVRVLGQGEPMNALAPLQEIQIPWTFPKLDYDSLVSMARDLIPCGEGRGFLNPSPWERAAILDGKEVTLGPGEMGGDAEIGEERGVSSIKLYTGFYNVHLYHLNPLYIQDLGQASSIKLKSYLTSLQNTFGITVVSRSPFDLEFEDGELKVQGGDLKLIKSNDWKEAKPHRLAWDSINEVLTMDCQPKYRVSLLKIEPSSVLPVYIRYEDFKAELGLLNLNDRPVISTLYLPARITSAKVRNFDEGKWENLESEFDRVRIPITKWGLSLVYIELRRLLEQLLKKKIISK</sequence>
<dbReference type="STRING" id="671065.MetMK1DRAFT_00028670"/>